<dbReference type="EMBL" id="CM024808">
    <property type="protein sequence ID" value="KAG8006778.1"/>
    <property type="molecule type" value="Genomic_DNA"/>
</dbReference>
<feature type="non-terminal residue" evidence="1">
    <location>
        <position position="82"/>
    </location>
</feature>
<gene>
    <name evidence="1" type="ORF">GBF38_022795</name>
</gene>
<keyword evidence="2" id="KW-1185">Reference proteome</keyword>
<accession>A0ACB7EYM0</accession>
<sequence>MLESQTGKTDGTDGNLERRTNHRGDFQETELVNGSISQPLVRKDPVIKEKVKIVDTVEKDGQKTETFVNHSTSGNDKNATHV</sequence>
<reference evidence="1" key="1">
    <citation type="submission" date="2020-04" db="EMBL/GenBank/DDBJ databases">
        <title>A chromosome-scale assembly and high-density genetic map of the yellow drum (Nibea albiflora) genome.</title>
        <authorList>
            <person name="Xu D."/>
            <person name="Zhang W."/>
            <person name="Chen R."/>
            <person name="Tan P."/>
            <person name="Wang L."/>
            <person name="Song H."/>
            <person name="Tian L."/>
            <person name="Zhu Q."/>
            <person name="Wang B."/>
        </authorList>
    </citation>
    <scope>NUCLEOTIDE SEQUENCE</scope>
    <source>
        <strain evidence="1">ZJHYS-2018</strain>
    </source>
</reference>
<dbReference type="Proteomes" id="UP000805704">
    <property type="component" value="Chromosome 20"/>
</dbReference>
<comment type="caution">
    <text evidence="1">The sequence shown here is derived from an EMBL/GenBank/DDBJ whole genome shotgun (WGS) entry which is preliminary data.</text>
</comment>
<name>A0ACB7EYM0_NIBAL</name>
<evidence type="ECO:0000313" key="2">
    <source>
        <dbReference type="Proteomes" id="UP000805704"/>
    </source>
</evidence>
<proteinExistence type="predicted"/>
<evidence type="ECO:0000313" key="1">
    <source>
        <dbReference type="EMBL" id="KAG8006778.1"/>
    </source>
</evidence>
<protein>
    <submittedName>
        <fullName evidence="1">Uncharacterized protein</fullName>
    </submittedName>
</protein>
<organism evidence="1 2">
    <name type="scientific">Nibea albiflora</name>
    <name type="common">Yellow drum</name>
    <name type="synonym">Corvina albiflora</name>
    <dbReference type="NCBI Taxonomy" id="240163"/>
    <lineage>
        <taxon>Eukaryota</taxon>
        <taxon>Metazoa</taxon>
        <taxon>Chordata</taxon>
        <taxon>Craniata</taxon>
        <taxon>Vertebrata</taxon>
        <taxon>Euteleostomi</taxon>
        <taxon>Actinopterygii</taxon>
        <taxon>Neopterygii</taxon>
        <taxon>Teleostei</taxon>
        <taxon>Neoteleostei</taxon>
        <taxon>Acanthomorphata</taxon>
        <taxon>Eupercaria</taxon>
        <taxon>Sciaenidae</taxon>
        <taxon>Nibea</taxon>
    </lineage>
</organism>